<evidence type="ECO:0000313" key="3">
    <source>
        <dbReference type="Proteomes" id="UP001524586"/>
    </source>
</evidence>
<comment type="caution">
    <text evidence="2">The sequence shown here is derived from an EMBL/GenBank/DDBJ whole genome shotgun (WGS) entry which is preliminary data.</text>
</comment>
<accession>A0ABT1U8W3</accession>
<dbReference type="Pfam" id="PF08681">
    <property type="entry name" value="TacA1"/>
    <property type="match status" value="1"/>
</dbReference>
<sequence length="76" mass="9052">MTTNTNNRNVIQVFIVSAIQRIKCRARLDKINIRPRMTLAQQDWQMLFDLQDHPPEPTERMKKALQTYKKIIAEQI</sequence>
<reference evidence="2 3" key="1">
    <citation type="submission" date="2022-07" db="EMBL/GenBank/DDBJ databases">
        <title>Methylomonas rivi sp. nov., Methylomonas rosea sp. nov., Methylomonas aureus sp. nov. and Methylomonas subterranea sp. nov., four novel methanotrophs isolated from a freshwater creek and the deep terrestrial subsurface.</title>
        <authorList>
            <person name="Abin C."/>
            <person name="Sankaranarayanan K."/>
            <person name="Garner C."/>
            <person name="Sindelar R."/>
            <person name="Kotary K."/>
            <person name="Garner R."/>
            <person name="Barclay S."/>
            <person name="Lawson P."/>
            <person name="Krumholz L."/>
        </authorList>
    </citation>
    <scope>NUCLEOTIDE SEQUENCE [LARGE SCALE GENOMIC DNA]</scope>
    <source>
        <strain evidence="2 3">WSC-6</strain>
    </source>
</reference>
<protein>
    <submittedName>
        <fullName evidence="2">DUF1778 domain-containing protein</fullName>
    </submittedName>
</protein>
<dbReference type="RefSeq" id="WP_256616724.1">
    <property type="nucleotide sequence ID" value="NZ_JANIBK010000145.1"/>
</dbReference>
<dbReference type="InterPro" id="IPR014795">
    <property type="entry name" value="TacA_1-like"/>
</dbReference>
<proteinExistence type="predicted"/>
<evidence type="ECO:0000313" key="2">
    <source>
        <dbReference type="EMBL" id="MCQ8130299.1"/>
    </source>
</evidence>
<evidence type="ECO:0000256" key="1">
    <source>
        <dbReference type="ARBA" id="ARBA00022649"/>
    </source>
</evidence>
<organism evidence="2 3">
    <name type="scientific">Methylomonas rivi</name>
    <dbReference type="NCBI Taxonomy" id="2952226"/>
    <lineage>
        <taxon>Bacteria</taxon>
        <taxon>Pseudomonadati</taxon>
        <taxon>Pseudomonadota</taxon>
        <taxon>Gammaproteobacteria</taxon>
        <taxon>Methylococcales</taxon>
        <taxon>Methylococcaceae</taxon>
        <taxon>Methylomonas</taxon>
    </lineage>
</organism>
<keyword evidence="1" id="KW-1277">Toxin-antitoxin system</keyword>
<dbReference type="EMBL" id="JANIBK010000145">
    <property type="protein sequence ID" value="MCQ8130299.1"/>
    <property type="molecule type" value="Genomic_DNA"/>
</dbReference>
<dbReference type="Gene3D" id="1.20.5.780">
    <property type="entry name" value="Single helix bin"/>
    <property type="match status" value="1"/>
</dbReference>
<gene>
    <name evidence="2" type="ORF">NP596_17705</name>
</gene>
<dbReference type="Proteomes" id="UP001524586">
    <property type="component" value="Unassembled WGS sequence"/>
</dbReference>
<name>A0ABT1U8W3_9GAMM</name>
<keyword evidence="3" id="KW-1185">Reference proteome</keyword>